<dbReference type="EnsemblPlants" id="EMT17639">
    <property type="protein sequence ID" value="EMT17639"/>
    <property type="gene ID" value="F775_42637"/>
</dbReference>
<organism evidence="1">
    <name type="scientific">Aegilops tauschii</name>
    <name type="common">Tausch's goatgrass</name>
    <name type="synonym">Aegilops squarrosa</name>
    <dbReference type="NCBI Taxonomy" id="37682"/>
    <lineage>
        <taxon>Eukaryota</taxon>
        <taxon>Viridiplantae</taxon>
        <taxon>Streptophyta</taxon>
        <taxon>Embryophyta</taxon>
        <taxon>Tracheophyta</taxon>
        <taxon>Spermatophyta</taxon>
        <taxon>Magnoliopsida</taxon>
        <taxon>Liliopsida</taxon>
        <taxon>Poales</taxon>
        <taxon>Poaceae</taxon>
        <taxon>BOP clade</taxon>
        <taxon>Pooideae</taxon>
        <taxon>Triticodae</taxon>
        <taxon>Triticeae</taxon>
        <taxon>Triticinae</taxon>
        <taxon>Aegilops</taxon>
    </lineage>
</organism>
<protein>
    <submittedName>
        <fullName evidence="1">Uncharacterized protein</fullName>
    </submittedName>
</protein>
<reference evidence="1" key="1">
    <citation type="submission" date="2015-06" db="UniProtKB">
        <authorList>
            <consortium name="EnsemblPlants"/>
        </authorList>
    </citation>
    <scope>IDENTIFICATION</scope>
</reference>
<proteinExistence type="predicted"/>
<accession>N1QZN2</accession>
<dbReference type="AlphaFoldDB" id="N1QZN2"/>
<evidence type="ECO:0000313" key="1">
    <source>
        <dbReference type="EnsemblPlants" id="EMT17639"/>
    </source>
</evidence>
<sequence length="102" mass="10865">MRAIRKEMSCISDGLLQRLNVPSGRADANDLDGKMPEGREVLDAKIKTAARVKRNPQLLKPRHGPGFKHQSFPIAPAEVLVVVVAAAAVGSGDRGSVGGRRV</sequence>
<name>N1QZN2_AEGTA</name>